<reference evidence="6 7" key="1">
    <citation type="submission" date="2018-07" db="EMBL/GenBank/DDBJ databases">
        <title>Oceanihabitans testaceum sp. nov., isolated from marine sediment.</title>
        <authorList>
            <person name="Li C.-M."/>
        </authorList>
    </citation>
    <scope>NUCLEOTIDE SEQUENCE [LARGE SCALE GENOMIC DNA]</scope>
    <source>
        <strain evidence="6 7">S9-10</strain>
    </source>
</reference>
<name>A0A368P7J0_9FLAO</name>
<dbReference type="Gene3D" id="3.40.1090.10">
    <property type="entry name" value="Cytosolic phospholipase A2 catalytic domain"/>
    <property type="match status" value="2"/>
</dbReference>
<keyword evidence="3 4" id="KW-0443">Lipid metabolism</keyword>
<feature type="short sequence motif" description="DGA/G" evidence="4">
    <location>
        <begin position="150"/>
        <end position="152"/>
    </location>
</feature>
<feature type="domain" description="PNPLA" evidence="5">
    <location>
        <begin position="5"/>
        <end position="163"/>
    </location>
</feature>
<dbReference type="InterPro" id="IPR002641">
    <property type="entry name" value="PNPLA_dom"/>
</dbReference>
<dbReference type="InterPro" id="IPR016035">
    <property type="entry name" value="Acyl_Trfase/lysoPLipase"/>
</dbReference>
<feature type="active site" description="Proton acceptor" evidence="4">
    <location>
        <position position="150"/>
    </location>
</feature>
<dbReference type="PANTHER" id="PTHR14226:SF29">
    <property type="entry name" value="NEUROPATHY TARGET ESTERASE SWS"/>
    <property type="match status" value="1"/>
</dbReference>
<dbReference type="RefSeq" id="WP_072348719.1">
    <property type="nucleotide sequence ID" value="NZ_JAWVXR010000001.1"/>
</dbReference>
<sequence length="258" mass="28303">MNIGLVLSGGGARGVAHIGAIKALEEVGIFPTHISGTSAGAIVGGMYAAGMPWEEILHFFKTVPIFRTNNFAFSKPGFIDSEKLAAEFKVCFPDNSFESLKKPLYVTATNVETGKLRIFSSGEVIKPILASASFPGVFTPVKIKNAHYIDGGVLNNFPTEPLRKKCETLIGVYVNPLTPVKAKDIKYSYSVLKRAYDIMSASESLAKFSDCNMVISPDEIMHYGTFSMKNMDEIFELGYISTMDKLKNNIFNISRSKK</sequence>
<dbReference type="PANTHER" id="PTHR14226">
    <property type="entry name" value="NEUROPATHY TARGET ESTERASE/SWISS CHEESE D.MELANOGASTER"/>
    <property type="match status" value="1"/>
</dbReference>
<dbReference type="InterPro" id="IPR050301">
    <property type="entry name" value="NTE"/>
</dbReference>
<proteinExistence type="predicted"/>
<protein>
    <submittedName>
        <fullName evidence="6">Patatin</fullName>
    </submittedName>
</protein>
<keyword evidence="7" id="KW-1185">Reference proteome</keyword>
<feature type="short sequence motif" description="GXGXXG" evidence="4">
    <location>
        <begin position="9"/>
        <end position="14"/>
    </location>
</feature>
<dbReference type="EMBL" id="QPIG01000001">
    <property type="protein sequence ID" value="RCU57865.1"/>
    <property type="molecule type" value="Genomic_DNA"/>
</dbReference>
<keyword evidence="1 4" id="KW-0378">Hydrolase</keyword>
<evidence type="ECO:0000313" key="6">
    <source>
        <dbReference type="EMBL" id="RCU57865.1"/>
    </source>
</evidence>
<comment type="caution">
    <text evidence="6">The sequence shown here is derived from an EMBL/GenBank/DDBJ whole genome shotgun (WGS) entry which is preliminary data.</text>
</comment>
<organism evidence="6 7">
    <name type="scientific">Oceanihabitans sediminis</name>
    <dbReference type="NCBI Taxonomy" id="1812012"/>
    <lineage>
        <taxon>Bacteria</taxon>
        <taxon>Pseudomonadati</taxon>
        <taxon>Bacteroidota</taxon>
        <taxon>Flavobacteriia</taxon>
        <taxon>Flavobacteriales</taxon>
        <taxon>Flavobacteriaceae</taxon>
        <taxon>Oceanihabitans</taxon>
    </lineage>
</organism>
<dbReference type="Proteomes" id="UP000252249">
    <property type="component" value="Unassembled WGS sequence"/>
</dbReference>
<feature type="active site" description="Nucleophile" evidence="4">
    <location>
        <position position="38"/>
    </location>
</feature>
<gene>
    <name evidence="6" type="ORF">DU428_00280</name>
</gene>
<dbReference type="GO" id="GO:0016787">
    <property type="term" value="F:hydrolase activity"/>
    <property type="evidence" value="ECO:0007669"/>
    <property type="project" value="UniProtKB-UniRule"/>
</dbReference>
<dbReference type="CDD" id="cd07205">
    <property type="entry name" value="Pat_PNPLA6_PNPLA7_NTE1_like"/>
    <property type="match status" value="1"/>
</dbReference>
<keyword evidence="2 4" id="KW-0442">Lipid degradation</keyword>
<evidence type="ECO:0000256" key="1">
    <source>
        <dbReference type="ARBA" id="ARBA00022801"/>
    </source>
</evidence>
<evidence type="ECO:0000256" key="3">
    <source>
        <dbReference type="ARBA" id="ARBA00023098"/>
    </source>
</evidence>
<accession>A0A368P7J0</accession>
<evidence type="ECO:0000259" key="5">
    <source>
        <dbReference type="PROSITE" id="PS51635"/>
    </source>
</evidence>
<dbReference type="GO" id="GO:0016042">
    <property type="term" value="P:lipid catabolic process"/>
    <property type="evidence" value="ECO:0007669"/>
    <property type="project" value="UniProtKB-UniRule"/>
</dbReference>
<dbReference type="AlphaFoldDB" id="A0A368P7J0"/>
<dbReference type="SUPFAM" id="SSF52151">
    <property type="entry name" value="FabD/lysophospholipase-like"/>
    <property type="match status" value="1"/>
</dbReference>
<evidence type="ECO:0000256" key="2">
    <source>
        <dbReference type="ARBA" id="ARBA00022963"/>
    </source>
</evidence>
<dbReference type="PROSITE" id="PS51635">
    <property type="entry name" value="PNPLA"/>
    <property type="match status" value="1"/>
</dbReference>
<dbReference type="OrthoDB" id="9770965at2"/>
<dbReference type="Pfam" id="PF01734">
    <property type="entry name" value="Patatin"/>
    <property type="match status" value="1"/>
</dbReference>
<feature type="short sequence motif" description="GXSXG" evidence="4">
    <location>
        <begin position="36"/>
        <end position="40"/>
    </location>
</feature>
<evidence type="ECO:0000313" key="7">
    <source>
        <dbReference type="Proteomes" id="UP000252249"/>
    </source>
</evidence>
<evidence type="ECO:0000256" key="4">
    <source>
        <dbReference type="PROSITE-ProRule" id="PRU01161"/>
    </source>
</evidence>